<dbReference type="EMBL" id="JBHLTS010000021">
    <property type="protein sequence ID" value="MFC0514524.1"/>
    <property type="molecule type" value="Genomic_DNA"/>
</dbReference>
<keyword evidence="2" id="KW-1185">Reference proteome</keyword>
<dbReference type="RefSeq" id="WP_377022370.1">
    <property type="nucleotide sequence ID" value="NZ_JBHLTS010000021.1"/>
</dbReference>
<organism evidence="1 2">
    <name type="scientific">Mucilaginibacter angelicae</name>
    <dbReference type="NCBI Taxonomy" id="869718"/>
    <lineage>
        <taxon>Bacteria</taxon>
        <taxon>Pseudomonadati</taxon>
        <taxon>Bacteroidota</taxon>
        <taxon>Sphingobacteriia</taxon>
        <taxon>Sphingobacteriales</taxon>
        <taxon>Sphingobacteriaceae</taxon>
        <taxon>Mucilaginibacter</taxon>
    </lineage>
</organism>
<sequence>MNNILRVIGGLFAGLLIKLTGLTALRVRLPEGIAISNLQIDYCITVVNNIKNALNSDLAAEPASLLAGPADERMRKMIEEALPGILSGLTFTADNQPAGNRDLLSGPLDKIKSAADADKDHLYHTLAARLMTVVSEGRVNWSEAVSIIEIYFKQIFNKQ</sequence>
<evidence type="ECO:0000313" key="1">
    <source>
        <dbReference type="EMBL" id="MFC0514524.1"/>
    </source>
</evidence>
<name>A0ABV6L4W7_9SPHI</name>
<gene>
    <name evidence="1" type="ORF">ACFFGT_09940</name>
</gene>
<accession>A0ABV6L4W7</accession>
<reference evidence="1 2" key="1">
    <citation type="submission" date="2024-09" db="EMBL/GenBank/DDBJ databases">
        <authorList>
            <person name="Sun Q."/>
            <person name="Mori K."/>
        </authorList>
    </citation>
    <scope>NUCLEOTIDE SEQUENCE [LARGE SCALE GENOMIC DNA]</scope>
    <source>
        <strain evidence="1 2">NCAIM B.02415</strain>
    </source>
</reference>
<proteinExistence type="predicted"/>
<protein>
    <submittedName>
        <fullName evidence="1">Uncharacterized protein</fullName>
    </submittedName>
</protein>
<dbReference type="Proteomes" id="UP001589828">
    <property type="component" value="Unassembled WGS sequence"/>
</dbReference>
<comment type="caution">
    <text evidence="1">The sequence shown here is derived from an EMBL/GenBank/DDBJ whole genome shotgun (WGS) entry which is preliminary data.</text>
</comment>
<evidence type="ECO:0000313" key="2">
    <source>
        <dbReference type="Proteomes" id="UP001589828"/>
    </source>
</evidence>